<evidence type="ECO:0000256" key="3">
    <source>
        <dbReference type="ARBA" id="ARBA00022723"/>
    </source>
</evidence>
<dbReference type="PANTHER" id="PTHR47153">
    <property type="entry name" value="LACTATE UTILIZATION PROTEIN B"/>
    <property type="match status" value="1"/>
</dbReference>
<gene>
    <name evidence="9" type="ORF">C7B46_14405</name>
</gene>
<organism evidence="9 10">
    <name type="scientific">Sulfobacillus benefaciens</name>
    <dbReference type="NCBI Taxonomy" id="453960"/>
    <lineage>
        <taxon>Bacteria</taxon>
        <taxon>Bacillati</taxon>
        <taxon>Bacillota</taxon>
        <taxon>Clostridia</taxon>
        <taxon>Eubacteriales</taxon>
        <taxon>Clostridiales Family XVII. Incertae Sedis</taxon>
        <taxon>Sulfobacillus</taxon>
    </lineage>
</organism>
<evidence type="ECO:0000256" key="7">
    <source>
        <dbReference type="ARBA" id="ARBA00023014"/>
    </source>
</evidence>
<dbReference type="EMBL" id="PXYW01000041">
    <property type="protein sequence ID" value="PSR32444.1"/>
    <property type="molecule type" value="Genomic_DNA"/>
</dbReference>
<dbReference type="Proteomes" id="UP000242972">
    <property type="component" value="Unassembled WGS sequence"/>
</dbReference>
<evidence type="ECO:0000256" key="2">
    <source>
        <dbReference type="ARBA" id="ARBA00022485"/>
    </source>
</evidence>
<dbReference type="AlphaFoldDB" id="A0A2T2XD51"/>
<dbReference type="Gene3D" id="1.10.1060.10">
    <property type="entry name" value="Alpha-helical ferredoxin"/>
    <property type="match status" value="1"/>
</dbReference>
<keyword evidence="5" id="KW-0249">Electron transport</keyword>
<dbReference type="InterPro" id="IPR003741">
    <property type="entry name" value="LUD_dom"/>
</dbReference>
<dbReference type="GO" id="GO:0046872">
    <property type="term" value="F:metal ion binding"/>
    <property type="evidence" value="ECO:0007669"/>
    <property type="project" value="UniProtKB-KW"/>
</dbReference>
<dbReference type="InterPro" id="IPR004452">
    <property type="entry name" value="LutB/LldF"/>
</dbReference>
<evidence type="ECO:0000256" key="4">
    <source>
        <dbReference type="ARBA" id="ARBA00022737"/>
    </source>
</evidence>
<keyword evidence="4" id="KW-0677">Repeat</keyword>
<evidence type="ECO:0000256" key="5">
    <source>
        <dbReference type="ARBA" id="ARBA00022982"/>
    </source>
</evidence>
<name>A0A2T2XD51_9FIRM</name>
<feature type="domain" description="4Fe-4S ferredoxin-type" evidence="8">
    <location>
        <begin position="310"/>
        <end position="331"/>
    </location>
</feature>
<dbReference type="InterPro" id="IPR017896">
    <property type="entry name" value="4Fe4S_Fe-S-bd"/>
</dbReference>
<evidence type="ECO:0000256" key="6">
    <source>
        <dbReference type="ARBA" id="ARBA00023004"/>
    </source>
</evidence>
<keyword evidence="2" id="KW-0004">4Fe-4S</keyword>
<dbReference type="Pfam" id="PF13183">
    <property type="entry name" value="Fer4_8"/>
    <property type="match status" value="1"/>
</dbReference>
<dbReference type="InterPro" id="IPR024185">
    <property type="entry name" value="FTHF_cligase-like_sf"/>
</dbReference>
<evidence type="ECO:0000259" key="8">
    <source>
        <dbReference type="PROSITE" id="PS51379"/>
    </source>
</evidence>
<keyword evidence="6" id="KW-0408">Iron</keyword>
<dbReference type="InterPro" id="IPR017900">
    <property type="entry name" value="4Fe4S_Fe_S_CS"/>
</dbReference>
<dbReference type="Gene3D" id="3.40.50.10420">
    <property type="entry name" value="NagB/RpiA/CoA transferase-like"/>
    <property type="match status" value="1"/>
</dbReference>
<sequence>MDGQLPIDTRPWPVRRDAALHDQTMQQTIGVVTKRLANAKVTAYAAYPEANHWRQRAVEVKRQSIRQLEEHLATFTQQVESHGGKVHRATTAADAIQTILEVAQHHQVRSVIKTKSMVTEELELNRALENAGIAVRETDLGEYIIQLAHEKPSHILAPALHKNREQIHALFDQDALVYHTEPPASEDIVALTQYARRRLREEFLAADMGVTGGNFLVAETGTVVLITNEGNADMVTTLPRLLVSVVGVEKIVADWSGLIDVIQQPALSGVGQRLSSYTTLVSGTRGPDQWEGPDEWHVVLLDNGRTQLKDTPFEDVLSCIRCGACLNVCPVFRQVGGHAYGSVYPGPIGIVETPLLTNFEVLPELPSALCTLCHACGEACPMNIDLPGHIVQLRQMKQERHMNAIGVTRSYRWWARFWATPHGYRRSMRWARWGQWWFVRHGRIQSAPGLAGGWFKTRDMPPVASMTFHEWWDRTRGKRQ</sequence>
<dbReference type="Pfam" id="PF02589">
    <property type="entry name" value="LUD_dom"/>
    <property type="match status" value="1"/>
</dbReference>
<dbReference type="GO" id="GO:0051539">
    <property type="term" value="F:4 iron, 4 sulfur cluster binding"/>
    <property type="evidence" value="ECO:0007669"/>
    <property type="project" value="UniProtKB-KW"/>
</dbReference>
<keyword evidence="7" id="KW-0411">Iron-sulfur</keyword>
<protein>
    <submittedName>
        <fullName evidence="9">Lactate utilization protein</fullName>
    </submittedName>
</protein>
<keyword evidence="1" id="KW-0813">Transport</keyword>
<dbReference type="PROSITE" id="PS00198">
    <property type="entry name" value="4FE4S_FER_1"/>
    <property type="match status" value="2"/>
</dbReference>
<dbReference type="GO" id="GO:0006089">
    <property type="term" value="P:lactate metabolic process"/>
    <property type="evidence" value="ECO:0007669"/>
    <property type="project" value="InterPro"/>
</dbReference>
<dbReference type="SUPFAM" id="SSF100950">
    <property type="entry name" value="NagB/RpiA/CoA transferase-like"/>
    <property type="match status" value="1"/>
</dbReference>
<evidence type="ECO:0000313" key="9">
    <source>
        <dbReference type="EMBL" id="PSR32444.1"/>
    </source>
</evidence>
<keyword evidence="3" id="KW-0479">Metal-binding</keyword>
<dbReference type="PROSITE" id="PS51379">
    <property type="entry name" value="4FE4S_FER_2"/>
    <property type="match status" value="2"/>
</dbReference>
<dbReference type="InterPro" id="IPR009051">
    <property type="entry name" value="Helical_ferredxn"/>
</dbReference>
<feature type="domain" description="4Fe-4S ferredoxin-type" evidence="8">
    <location>
        <begin position="361"/>
        <end position="389"/>
    </location>
</feature>
<evidence type="ECO:0000256" key="1">
    <source>
        <dbReference type="ARBA" id="ARBA00022448"/>
    </source>
</evidence>
<proteinExistence type="predicted"/>
<evidence type="ECO:0000313" key="10">
    <source>
        <dbReference type="Proteomes" id="UP000242972"/>
    </source>
</evidence>
<dbReference type="SUPFAM" id="SSF46548">
    <property type="entry name" value="alpha-helical ferredoxin"/>
    <property type="match status" value="1"/>
</dbReference>
<comment type="caution">
    <text evidence="9">The sequence shown here is derived from an EMBL/GenBank/DDBJ whole genome shotgun (WGS) entry which is preliminary data.</text>
</comment>
<dbReference type="PANTHER" id="PTHR47153:SF2">
    <property type="entry name" value="LACTATE UTILIZATION PROTEIN B"/>
    <property type="match status" value="1"/>
</dbReference>
<accession>A0A2T2XD51</accession>
<dbReference type="InterPro" id="IPR037171">
    <property type="entry name" value="NagB/RpiA_transferase-like"/>
</dbReference>
<reference evidence="9 10" key="1">
    <citation type="journal article" date="2014" name="BMC Genomics">
        <title>Comparison of environmental and isolate Sulfobacillus genomes reveals diverse carbon, sulfur, nitrogen, and hydrogen metabolisms.</title>
        <authorList>
            <person name="Justice N.B."/>
            <person name="Norman A."/>
            <person name="Brown C.T."/>
            <person name="Singh A."/>
            <person name="Thomas B.C."/>
            <person name="Banfield J.F."/>
        </authorList>
    </citation>
    <scope>NUCLEOTIDE SEQUENCE [LARGE SCALE GENOMIC DNA]</scope>
    <source>
        <strain evidence="9">AMDSBA4</strain>
    </source>
</reference>